<organism evidence="3 4">
    <name type="scientific">Ancylobacter radicis</name>
    <dbReference type="NCBI Taxonomy" id="2836179"/>
    <lineage>
        <taxon>Bacteria</taxon>
        <taxon>Pseudomonadati</taxon>
        <taxon>Pseudomonadota</taxon>
        <taxon>Alphaproteobacteria</taxon>
        <taxon>Hyphomicrobiales</taxon>
        <taxon>Xanthobacteraceae</taxon>
        <taxon>Ancylobacter</taxon>
    </lineage>
</organism>
<dbReference type="EMBL" id="JAHCQH010000015">
    <property type="protein sequence ID" value="MBS9477656.1"/>
    <property type="molecule type" value="Genomic_DNA"/>
</dbReference>
<protein>
    <submittedName>
        <fullName evidence="3">Tape measure protein</fullName>
    </submittedName>
</protein>
<feature type="domain" description="Tape measure protein N-terminal" evidence="2">
    <location>
        <begin position="82"/>
        <end position="275"/>
    </location>
</feature>
<name>A0ABS5R7L3_9HYPH</name>
<evidence type="ECO:0000313" key="4">
    <source>
        <dbReference type="Proteomes" id="UP001166585"/>
    </source>
</evidence>
<evidence type="ECO:0000313" key="3">
    <source>
        <dbReference type="EMBL" id="MBS9477656.1"/>
    </source>
</evidence>
<evidence type="ECO:0000256" key="1">
    <source>
        <dbReference type="SAM" id="MobiDB-lite"/>
    </source>
</evidence>
<accession>A0ABS5R7L3</accession>
<dbReference type="NCBIfam" id="TIGR02675">
    <property type="entry name" value="tape_meas_nterm"/>
    <property type="match status" value="1"/>
</dbReference>
<dbReference type="InterPro" id="IPR013491">
    <property type="entry name" value="Tape_meas_N"/>
</dbReference>
<feature type="non-terminal residue" evidence="3">
    <location>
        <position position="428"/>
    </location>
</feature>
<sequence>MSLDSNRLTVAIEGRITSLEKAMARADAVTSRTYNRMSQGAARTSVRIEKSMGQVAERTSSAMIALSRGAASSLAAAISVQKIAGAAAAYTDLTNTLKVAGLEGAALTSTFRDLFDIAQRNGTAIEPLVTLYSRLSQAQGELGASAEDLTRFTDGIAVALRVGGTSAEAASGALMQLSQAMGGAVVRAEEFNSINEGARPILQAVADGLEEAGGSVSKLRNLVIEGKLSSEAFFRAFLAGMPNLERQSAKATGIVSQGLTRVNNALINLVGKLDEATGASAQAAENLGSVASSIESMPDFISRAVQKLGSLRSALAEIGNASVWRKLGEFMGIDYSPEGLRKRAQAYGYNPPAADTPRAGSSRRGGAVMAPQPISTVSIADAPVEGTGKTSRERQNDYERLTQMIQQRTAALNAETAAQAGINPLLDD</sequence>
<dbReference type="Pfam" id="PF20155">
    <property type="entry name" value="TMP_3"/>
    <property type="match status" value="1"/>
</dbReference>
<keyword evidence="4" id="KW-1185">Reference proteome</keyword>
<reference evidence="3" key="1">
    <citation type="submission" date="2021-05" db="EMBL/GenBank/DDBJ databases">
        <authorList>
            <person name="Sun Q."/>
            <person name="Inoue M."/>
        </authorList>
    </citation>
    <scope>NUCLEOTIDE SEQUENCE</scope>
    <source>
        <strain evidence="3">VKM B-3255</strain>
    </source>
</reference>
<dbReference type="RefSeq" id="WP_213755395.1">
    <property type="nucleotide sequence ID" value="NZ_JAHCQH010000015.1"/>
</dbReference>
<gene>
    <name evidence="3" type="ORF">KIP89_11100</name>
</gene>
<comment type="caution">
    <text evidence="3">The sequence shown here is derived from an EMBL/GenBank/DDBJ whole genome shotgun (WGS) entry which is preliminary data.</text>
</comment>
<proteinExistence type="predicted"/>
<feature type="region of interest" description="Disordered" evidence="1">
    <location>
        <begin position="348"/>
        <end position="397"/>
    </location>
</feature>
<dbReference type="Proteomes" id="UP001166585">
    <property type="component" value="Unassembled WGS sequence"/>
</dbReference>
<evidence type="ECO:0000259" key="2">
    <source>
        <dbReference type="Pfam" id="PF20155"/>
    </source>
</evidence>